<name>A0AAU6W420_9CAUD</name>
<accession>A0AAU6W420</accession>
<proteinExistence type="predicted"/>
<sequence length="129" mass="14893">MAITLKTNVSFPMTIVVTSETIKDFQEARQEAREILASGKELKGQTKYRVEMFASDMTDEQIFERIYREGVREFIKKDFINEIQGNESRIRVGDVKVAFVPTVVVPRKCELHDDRKGCTSLCKRMLVTQ</sequence>
<organism evidence="1">
    <name type="scientific">Pseudomonas phage Ghuch01</name>
    <dbReference type="NCBI Taxonomy" id="3138535"/>
    <lineage>
        <taxon>Viruses</taxon>
        <taxon>Duplodnaviria</taxon>
        <taxon>Heunggongvirae</taxon>
        <taxon>Uroviricota</taxon>
        <taxon>Caudoviricetes</taxon>
        <taxon>Autographivirales</taxon>
        <taxon>Autotranscriptaviridae</taxon>
        <taxon>Studiervirinae</taxon>
        <taxon>Ghunavirus</taxon>
    </lineage>
</organism>
<evidence type="ECO:0000313" key="1">
    <source>
        <dbReference type="EMBL" id="XAI70977.1"/>
    </source>
</evidence>
<gene>
    <name evidence="1" type="ORF">Ghuch01_00027</name>
</gene>
<dbReference type="EMBL" id="PP179330">
    <property type="protein sequence ID" value="XAI70977.1"/>
    <property type="molecule type" value="Genomic_DNA"/>
</dbReference>
<protein>
    <submittedName>
        <fullName evidence="1">Uncharacterized protein</fullName>
    </submittedName>
</protein>
<reference evidence="1" key="1">
    <citation type="journal article" date="2024" name="J. Gen. Virol.">
        <title>Novel phages of Pseudomonas syringae unveil numerous potential auxiliary metabolic genes.</title>
        <authorList>
            <person name="Feltin C."/>
            <person name="Garneau J.R."/>
            <person name="Morris C.E."/>
            <person name="Berard A."/>
            <person name="Torres-Barcelo C."/>
        </authorList>
    </citation>
    <scope>NUCLEOTIDE SEQUENCE</scope>
</reference>